<feature type="transmembrane region" description="Helical" evidence="10">
    <location>
        <begin position="296"/>
        <end position="320"/>
    </location>
</feature>
<evidence type="ECO:0000256" key="4">
    <source>
        <dbReference type="ARBA" id="ARBA00022448"/>
    </source>
</evidence>
<dbReference type="PANTHER" id="PTHR43302">
    <property type="entry name" value="TRANSPORTER ARSB-RELATED"/>
    <property type="match status" value="1"/>
</dbReference>
<dbReference type="GO" id="GO:0005886">
    <property type="term" value="C:plasma membrane"/>
    <property type="evidence" value="ECO:0007669"/>
    <property type="project" value="UniProtKB-SubCell"/>
</dbReference>
<dbReference type="STRING" id="1408416.GCA_000702765_01096"/>
<feature type="transmembrane region" description="Helical" evidence="10">
    <location>
        <begin position="230"/>
        <end position="248"/>
    </location>
</feature>
<sequence>MATILFIITITVMMLSLVFFPKIHIFKRKFQTHWIIILIGALLSIVFGFVDLNTLKDMMFADSSMNPVKLIVLFIFLTILSLFLDEVGFFKWLAYKLINKIGSKQIYIFISVYLLASVLTVFTSNDIIILTLTPFLIYFCKNTKIKPYAYLFGVLTAANTWSLLLIIGNPTNIYLASVYEIGFMEYFKVMALPGLVAGFSGLGMIYLIFRNQLNQKMEKVEGFVELKEPVLVGIALAHLIVCIILMALSNVISLEMWLITVIMALSLTLIAIIYLKIKKIKLTAVTNTYKKAPWNFIPMILSMFVLIVSLTESGVTTHLANFLNDLDPIWGYGISSHFASNLMNNQSMSMLFAEILRPNIADPVALERLYASIIGSNTGVLLTPFGALAGLMWFELLKKHNIEISMKKYITTLFMVGFVVLGLTLLTLKFVI</sequence>
<comment type="similarity">
    <text evidence="3">Belongs to the CitM (TC 2.A.11) transporter family.</text>
</comment>
<accession>A0A449BII0</accession>
<evidence type="ECO:0000259" key="11">
    <source>
        <dbReference type="Pfam" id="PF03600"/>
    </source>
</evidence>
<keyword evidence="13" id="KW-1185">Reference proteome</keyword>
<feature type="transmembrane region" description="Helical" evidence="10">
    <location>
        <begin position="32"/>
        <end position="50"/>
    </location>
</feature>
<dbReference type="GO" id="GO:0015105">
    <property type="term" value="F:arsenite transmembrane transporter activity"/>
    <property type="evidence" value="ECO:0007669"/>
    <property type="project" value="InterPro"/>
</dbReference>
<dbReference type="Proteomes" id="UP000290909">
    <property type="component" value="Chromosome"/>
</dbReference>
<evidence type="ECO:0000256" key="8">
    <source>
        <dbReference type="ARBA" id="ARBA00022989"/>
    </source>
</evidence>
<dbReference type="AlphaFoldDB" id="A0A449BII0"/>
<comment type="subcellular location">
    <subcellularLocation>
        <location evidence="1">Cell membrane</location>
        <topology evidence="1">Multi-pass membrane protein</topology>
    </subcellularLocation>
</comment>
<dbReference type="Pfam" id="PF03600">
    <property type="entry name" value="CitMHS"/>
    <property type="match status" value="1"/>
</dbReference>
<name>A0A449BII0_9MOLU</name>
<feature type="transmembrane region" description="Helical" evidence="10">
    <location>
        <begin position="369"/>
        <end position="397"/>
    </location>
</feature>
<feature type="transmembrane region" description="Helical" evidence="10">
    <location>
        <begin position="5"/>
        <end position="26"/>
    </location>
</feature>
<gene>
    <name evidence="12" type="primary">arsB</name>
    <name evidence="12" type="ORF">NCTC10172_00279</name>
</gene>
<evidence type="ECO:0000256" key="5">
    <source>
        <dbReference type="ARBA" id="ARBA00022475"/>
    </source>
</evidence>
<keyword evidence="7" id="KW-0059">Arsenical resistance</keyword>
<protein>
    <submittedName>
        <fullName evidence="12">Arsenic efflux pump protein</fullName>
    </submittedName>
</protein>
<evidence type="ECO:0000256" key="2">
    <source>
        <dbReference type="ARBA" id="ARBA00006433"/>
    </source>
</evidence>
<evidence type="ECO:0000256" key="3">
    <source>
        <dbReference type="ARBA" id="ARBA00009843"/>
    </source>
</evidence>
<dbReference type="InterPro" id="IPR000802">
    <property type="entry name" value="Arsenical_pump_ArsB"/>
</dbReference>
<evidence type="ECO:0000256" key="6">
    <source>
        <dbReference type="ARBA" id="ARBA00022692"/>
    </source>
</evidence>
<reference evidence="12 13" key="1">
    <citation type="submission" date="2019-01" db="EMBL/GenBank/DDBJ databases">
        <authorList>
            <consortium name="Pathogen Informatics"/>
        </authorList>
    </citation>
    <scope>NUCLEOTIDE SEQUENCE [LARGE SCALE GENOMIC DNA]</scope>
    <source>
        <strain evidence="12 13">NCTC10172</strain>
    </source>
</reference>
<dbReference type="KEGG" id="ahk:NCTC10172_00279"/>
<feature type="transmembrane region" description="Helical" evidence="10">
    <location>
        <begin position="409"/>
        <end position="431"/>
    </location>
</feature>
<evidence type="ECO:0000256" key="7">
    <source>
        <dbReference type="ARBA" id="ARBA00022849"/>
    </source>
</evidence>
<dbReference type="GO" id="GO:0046685">
    <property type="term" value="P:response to arsenic-containing substance"/>
    <property type="evidence" value="ECO:0007669"/>
    <property type="project" value="UniProtKB-KW"/>
</dbReference>
<evidence type="ECO:0000313" key="12">
    <source>
        <dbReference type="EMBL" id="VEU82271.1"/>
    </source>
</evidence>
<comment type="similarity">
    <text evidence="2">Belongs to the ArsB family.</text>
</comment>
<keyword evidence="6 10" id="KW-0812">Transmembrane</keyword>
<evidence type="ECO:0000256" key="9">
    <source>
        <dbReference type="ARBA" id="ARBA00023136"/>
    </source>
</evidence>
<keyword evidence="8 10" id="KW-1133">Transmembrane helix</keyword>
<feature type="domain" description="Citrate transporter-like" evidence="11">
    <location>
        <begin position="34"/>
        <end position="357"/>
    </location>
</feature>
<dbReference type="PRINTS" id="PR00758">
    <property type="entry name" value="ARSENICPUMP"/>
</dbReference>
<keyword evidence="4" id="KW-0813">Transport</keyword>
<evidence type="ECO:0000313" key="13">
    <source>
        <dbReference type="Proteomes" id="UP000290909"/>
    </source>
</evidence>
<keyword evidence="5" id="KW-1003">Cell membrane</keyword>
<organism evidence="12 13">
    <name type="scientific">Acholeplasma hippikon</name>
    <dbReference type="NCBI Taxonomy" id="264636"/>
    <lineage>
        <taxon>Bacteria</taxon>
        <taxon>Bacillati</taxon>
        <taxon>Mycoplasmatota</taxon>
        <taxon>Mollicutes</taxon>
        <taxon>Acholeplasmatales</taxon>
        <taxon>Acholeplasmataceae</taxon>
        <taxon>Acholeplasma</taxon>
    </lineage>
</organism>
<dbReference type="RefSeq" id="WP_035369667.1">
    <property type="nucleotide sequence ID" value="NZ_LR215050.1"/>
</dbReference>
<dbReference type="InterPro" id="IPR004680">
    <property type="entry name" value="Cit_transptr-like_dom"/>
</dbReference>
<dbReference type="PANTHER" id="PTHR43302:SF5">
    <property type="entry name" value="TRANSPORTER ARSB-RELATED"/>
    <property type="match status" value="1"/>
</dbReference>
<evidence type="ECO:0000256" key="1">
    <source>
        <dbReference type="ARBA" id="ARBA00004651"/>
    </source>
</evidence>
<proteinExistence type="inferred from homology"/>
<feature type="transmembrane region" description="Helical" evidence="10">
    <location>
        <begin position="187"/>
        <end position="209"/>
    </location>
</feature>
<dbReference type="EMBL" id="LR215050">
    <property type="protein sequence ID" value="VEU82271.1"/>
    <property type="molecule type" value="Genomic_DNA"/>
</dbReference>
<keyword evidence="9 10" id="KW-0472">Membrane</keyword>
<feature type="transmembrane region" description="Helical" evidence="10">
    <location>
        <begin position="148"/>
        <end position="167"/>
    </location>
</feature>
<evidence type="ECO:0000256" key="10">
    <source>
        <dbReference type="SAM" id="Phobius"/>
    </source>
</evidence>
<feature type="transmembrane region" description="Helical" evidence="10">
    <location>
        <begin position="254"/>
        <end position="275"/>
    </location>
</feature>
<feature type="transmembrane region" description="Helical" evidence="10">
    <location>
        <begin position="70"/>
        <end position="94"/>
    </location>
</feature>
<feature type="transmembrane region" description="Helical" evidence="10">
    <location>
        <begin position="106"/>
        <end position="139"/>
    </location>
</feature>